<keyword evidence="2" id="KW-1185">Reference proteome</keyword>
<sequence>MTSIPIAFIMLEDARLPDEEALIQSIRVRHPDLRCSRSTVAPSDRATRPMFIRIGDHVMTIFLIPEPLPFDQRLWERASWLWPEAFDAAGRHRAHLVVAAMDSAKSNAETKALGFAERTPLTTALVGAVLAAMPGVVAVIWCGKVGRSPEMWLEQSSRAFEPYPDQPFGLWMDIVPFRSGKTLGAFTDGLSEFTGREIEFEVDGLDERTVTARVAQVSAFLIAAGPDAGFKNGEVFEADSEIDHRVAVLHRKSRFNMGPVISFSSLDDRSGRIRTYPIIPPSIARNHPLLIMLAKVGLFDPAHPKNKIGLKPDHYLSEVRLESFDEGLAKALSRMVATDTYAEADMNARSALARGDTAAAKSVLQPWADEVGQLQEAVMLALTLRDVHMFAPAPYRSP</sequence>
<organism evidence="1 2">
    <name type="scientific">Bradyrhizobium agreste</name>
    <dbReference type="NCBI Taxonomy" id="2751811"/>
    <lineage>
        <taxon>Bacteria</taxon>
        <taxon>Pseudomonadati</taxon>
        <taxon>Pseudomonadota</taxon>
        <taxon>Alphaproteobacteria</taxon>
        <taxon>Hyphomicrobiales</taxon>
        <taxon>Nitrobacteraceae</taxon>
        <taxon>Bradyrhizobium</taxon>
    </lineage>
</organism>
<comment type="caution">
    <text evidence="1">The sequence shown here is derived from an EMBL/GenBank/DDBJ whole genome shotgun (WGS) entry which is preliminary data.</text>
</comment>
<dbReference type="EMBL" id="JACCHP010000003">
    <property type="protein sequence ID" value="MBH5397425.1"/>
    <property type="molecule type" value="Genomic_DNA"/>
</dbReference>
<name>A0ABS0PJP1_9BRAD</name>
<dbReference type="Proteomes" id="UP000807370">
    <property type="component" value="Unassembled WGS sequence"/>
</dbReference>
<evidence type="ECO:0000313" key="1">
    <source>
        <dbReference type="EMBL" id="MBH5397425.1"/>
    </source>
</evidence>
<accession>A0ABS0PJP1</accession>
<evidence type="ECO:0000313" key="2">
    <source>
        <dbReference type="Proteomes" id="UP000807370"/>
    </source>
</evidence>
<reference evidence="1 2" key="1">
    <citation type="submission" date="2020-07" db="EMBL/GenBank/DDBJ databases">
        <title>Bradyrhizobium diversity isolated from nodules of indigenous legumes of Western Australia.</title>
        <authorList>
            <person name="Klepa M.S."/>
        </authorList>
    </citation>
    <scope>NUCLEOTIDE SEQUENCE [LARGE SCALE GENOMIC DNA]</scope>
    <source>
        <strain evidence="1 2">CNPSo 4010</strain>
    </source>
</reference>
<proteinExistence type="predicted"/>
<protein>
    <submittedName>
        <fullName evidence="1">Uncharacterized protein</fullName>
    </submittedName>
</protein>
<gene>
    <name evidence="1" type="ORF">HZZ13_06420</name>
</gene>